<dbReference type="Proteomes" id="UP000004994">
    <property type="component" value="Chromosome 1"/>
</dbReference>
<evidence type="ECO:0000313" key="2">
    <source>
        <dbReference type="EnsemblPlants" id="Solyc01g091435.1.1"/>
    </source>
</evidence>
<reference evidence="2" key="1">
    <citation type="journal article" date="2012" name="Nature">
        <title>The tomato genome sequence provides insights into fleshy fruit evolution.</title>
        <authorList>
            <consortium name="Tomato Genome Consortium"/>
        </authorList>
    </citation>
    <scope>NUCLEOTIDE SEQUENCE [LARGE SCALE GENOMIC DNA]</scope>
    <source>
        <strain evidence="2">cv. Heinz 1706</strain>
    </source>
</reference>
<dbReference type="Gramene" id="Solyc01g091435.1.1">
    <property type="protein sequence ID" value="Solyc01g091435.1.1"/>
    <property type="gene ID" value="Solyc01g091435.1"/>
</dbReference>
<organism evidence="2">
    <name type="scientific">Solanum lycopersicum</name>
    <name type="common">Tomato</name>
    <name type="synonym">Lycopersicon esculentum</name>
    <dbReference type="NCBI Taxonomy" id="4081"/>
    <lineage>
        <taxon>Eukaryota</taxon>
        <taxon>Viridiplantae</taxon>
        <taxon>Streptophyta</taxon>
        <taxon>Embryophyta</taxon>
        <taxon>Tracheophyta</taxon>
        <taxon>Spermatophyta</taxon>
        <taxon>Magnoliopsida</taxon>
        <taxon>eudicotyledons</taxon>
        <taxon>Gunneridae</taxon>
        <taxon>Pentapetalae</taxon>
        <taxon>asterids</taxon>
        <taxon>lamiids</taxon>
        <taxon>Solanales</taxon>
        <taxon>Solanaceae</taxon>
        <taxon>Solanoideae</taxon>
        <taxon>Solaneae</taxon>
        <taxon>Solanum</taxon>
        <taxon>Solanum subgen. Lycopersicon</taxon>
    </lineage>
</organism>
<dbReference type="STRING" id="4081.A0A3Q7EL85"/>
<protein>
    <submittedName>
        <fullName evidence="2">Uncharacterized protein</fullName>
    </submittedName>
</protein>
<evidence type="ECO:0000256" key="1">
    <source>
        <dbReference type="SAM" id="MobiDB-lite"/>
    </source>
</evidence>
<dbReference type="AlphaFoldDB" id="A0A3Q7EL85"/>
<name>A0A3Q7EL85_SOLLC</name>
<evidence type="ECO:0000313" key="3">
    <source>
        <dbReference type="Proteomes" id="UP000004994"/>
    </source>
</evidence>
<accession>A0A3Q7EL85</accession>
<proteinExistence type="predicted"/>
<dbReference type="InParanoid" id="A0A3Q7EL85"/>
<keyword evidence="3" id="KW-1185">Reference proteome</keyword>
<feature type="region of interest" description="Disordered" evidence="1">
    <location>
        <begin position="59"/>
        <end position="91"/>
    </location>
</feature>
<sequence>MWCILKYRTWQQKAILALSALARAMKEMNNVRCVWRQGQILPGKQEVLPPDFTPNPVLELKKSARRIKERPSGPDGEREEFDKDADVKAID</sequence>
<dbReference type="EnsemblPlants" id="Solyc01g091435.1.1">
    <property type="protein sequence ID" value="Solyc01g091435.1.1"/>
    <property type="gene ID" value="Solyc01g091435.1"/>
</dbReference>
<reference evidence="2" key="2">
    <citation type="submission" date="2019-01" db="UniProtKB">
        <authorList>
            <consortium name="EnsemblPlants"/>
        </authorList>
    </citation>
    <scope>IDENTIFICATION</scope>
    <source>
        <strain evidence="2">cv. Heinz 1706</strain>
    </source>
</reference>
<feature type="compositionally biased region" description="Basic and acidic residues" evidence="1">
    <location>
        <begin position="69"/>
        <end position="91"/>
    </location>
</feature>